<dbReference type="InterPro" id="IPR051422">
    <property type="entry name" value="AlkB_tRNA_MeTrf/Diox"/>
</dbReference>
<dbReference type="GO" id="GO:0000049">
    <property type="term" value="F:tRNA binding"/>
    <property type="evidence" value="ECO:0007669"/>
    <property type="project" value="TreeGrafter"/>
</dbReference>
<dbReference type="GO" id="GO:0008757">
    <property type="term" value="F:S-adenosylmethionine-dependent methyltransferase activity"/>
    <property type="evidence" value="ECO:0007669"/>
    <property type="project" value="InterPro"/>
</dbReference>
<evidence type="ECO:0000256" key="1">
    <source>
        <dbReference type="ARBA" id="ARBA00022603"/>
    </source>
</evidence>
<name>A0A9W8BA45_9FUNG</name>
<dbReference type="Pfam" id="PF08241">
    <property type="entry name" value="Methyltransf_11"/>
    <property type="match status" value="1"/>
</dbReference>
<proteinExistence type="predicted"/>
<accession>A0A9W8BA45</accession>
<keyword evidence="5" id="KW-1185">Reference proteome</keyword>
<dbReference type="CDD" id="cd02440">
    <property type="entry name" value="AdoMet_MTases"/>
    <property type="match status" value="1"/>
</dbReference>
<dbReference type="EMBL" id="JANBQB010000126">
    <property type="protein sequence ID" value="KAJ1981409.1"/>
    <property type="molecule type" value="Genomic_DNA"/>
</dbReference>
<gene>
    <name evidence="4" type="primary">TRM9</name>
    <name evidence="4" type="ORF">H4R34_002082</name>
</gene>
<dbReference type="InterPro" id="IPR013216">
    <property type="entry name" value="Methyltransf_11"/>
</dbReference>
<keyword evidence="2 4" id="KW-0808">Transferase</keyword>
<feature type="domain" description="Methyltransferase type 11" evidence="3">
    <location>
        <begin position="62"/>
        <end position="150"/>
    </location>
</feature>
<evidence type="ECO:0000313" key="4">
    <source>
        <dbReference type="EMBL" id="KAJ1981409.1"/>
    </source>
</evidence>
<reference evidence="4" key="1">
    <citation type="submission" date="2022-07" db="EMBL/GenBank/DDBJ databases">
        <title>Phylogenomic reconstructions and comparative analyses of Kickxellomycotina fungi.</title>
        <authorList>
            <person name="Reynolds N.K."/>
            <person name="Stajich J.E."/>
            <person name="Barry K."/>
            <person name="Grigoriev I.V."/>
            <person name="Crous P."/>
            <person name="Smith M.E."/>
        </authorList>
    </citation>
    <scope>NUCLEOTIDE SEQUENCE</scope>
    <source>
        <strain evidence="4">RSA 567</strain>
    </source>
</reference>
<evidence type="ECO:0000313" key="5">
    <source>
        <dbReference type="Proteomes" id="UP001151582"/>
    </source>
</evidence>
<dbReference type="Gene3D" id="3.40.50.150">
    <property type="entry name" value="Vaccinia Virus protein VP39"/>
    <property type="match status" value="1"/>
</dbReference>
<dbReference type="GO" id="GO:0030488">
    <property type="term" value="P:tRNA methylation"/>
    <property type="evidence" value="ECO:0007669"/>
    <property type="project" value="TreeGrafter"/>
</dbReference>
<sequence>MSSKPQPIPVDAVSTNFAQEEASHVHQVYDQIAPHFSSTRYKPWPVVESFLDNQLAGSIGADVGCGNGKYIGVNAKVFVSGSDRSQGLVGISYKRGFEVMVANNLALPYRDGWFDFALSIAVIHHLTAFERRVQALAEIARIVRPGGQILVFVWALEQRGKRVFDPHHQDFMVPWVIPKNTPNPPATATTAPVAATADAAQGEAGPAEPQVYHRYYHLFREHELESLVTDSFLNGMLGVVGRGYDKDNWYVILEKKSSVSCL</sequence>
<protein>
    <submittedName>
        <fullName evidence="4">tRNA methyltransferase, has a role in tRNA modification</fullName>
        <ecNumber evidence="4">2.1.1.229</ecNumber>
    </submittedName>
</protein>
<dbReference type="GO" id="GO:0005737">
    <property type="term" value="C:cytoplasm"/>
    <property type="evidence" value="ECO:0007669"/>
    <property type="project" value="TreeGrafter"/>
</dbReference>
<dbReference type="PANTHER" id="PTHR13069">
    <property type="entry name" value="ALKYLATED DNA REPAIR PROTEIN ALKB HOMOLOG 8"/>
    <property type="match status" value="1"/>
</dbReference>
<organism evidence="4 5">
    <name type="scientific">Dimargaris verticillata</name>
    <dbReference type="NCBI Taxonomy" id="2761393"/>
    <lineage>
        <taxon>Eukaryota</taxon>
        <taxon>Fungi</taxon>
        <taxon>Fungi incertae sedis</taxon>
        <taxon>Zoopagomycota</taxon>
        <taxon>Kickxellomycotina</taxon>
        <taxon>Dimargaritomycetes</taxon>
        <taxon>Dimargaritales</taxon>
        <taxon>Dimargaritaceae</taxon>
        <taxon>Dimargaris</taxon>
    </lineage>
</organism>
<dbReference type="SUPFAM" id="SSF53335">
    <property type="entry name" value="S-adenosyl-L-methionine-dependent methyltransferases"/>
    <property type="match status" value="1"/>
</dbReference>
<evidence type="ECO:0000256" key="2">
    <source>
        <dbReference type="ARBA" id="ARBA00022679"/>
    </source>
</evidence>
<dbReference type="EC" id="2.1.1.229" evidence="4"/>
<dbReference type="AlphaFoldDB" id="A0A9W8BA45"/>
<dbReference type="GO" id="GO:0005634">
    <property type="term" value="C:nucleus"/>
    <property type="evidence" value="ECO:0007669"/>
    <property type="project" value="TreeGrafter"/>
</dbReference>
<comment type="caution">
    <text evidence="4">The sequence shown here is derived from an EMBL/GenBank/DDBJ whole genome shotgun (WGS) entry which is preliminary data.</text>
</comment>
<keyword evidence="1 4" id="KW-0489">Methyltransferase</keyword>
<dbReference type="OrthoDB" id="271595at2759"/>
<dbReference type="GO" id="GO:0002098">
    <property type="term" value="P:tRNA wobble uridine modification"/>
    <property type="evidence" value="ECO:0007669"/>
    <property type="project" value="TreeGrafter"/>
</dbReference>
<dbReference type="GO" id="GO:0106335">
    <property type="term" value="F:tRNA (5-carboxymethyluridine(34)-5-O)-methyltransferase activity"/>
    <property type="evidence" value="ECO:0007669"/>
    <property type="project" value="UniProtKB-EC"/>
</dbReference>
<dbReference type="InterPro" id="IPR029063">
    <property type="entry name" value="SAM-dependent_MTases_sf"/>
</dbReference>
<dbReference type="Proteomes" id="UP001151582">
    <property type="component" value="Unassembled WGS sequence"/>
</dbReference>
<dbReference type="PANTHER" id="PTHR13069:SF21">
    <property type="entry name" value="ALKYLATED DNA REPAIR PROTEIN ALKB HOMOLOG 8"/>
    <property type="match status" value="1"/>
</dbReference>
<evidence type="ECO:0000259" key="3">
    <source>
        <dbReference type="Pfam" id="PF08241"/>
    </source>
</evidence>